<protein>
    <submittedName>
        <fullName evidence="1">Uncharacterized protein</fullName>
    </submittedName>
</protein>
<dbReference type="EMBL" id="UINC01010246">
    <property type="protein sequence ID" value="SVA45661.1"/>
    <property type="molecule type" value="Genomic_DNA"/>
</dbReference>
<organism evidence="1">
    <name type="scientific">marine metagenome</name>
    <dbReference type="NCBI Taxonomy" id="408172"/>
    <lineage>
        <taxon>unclassified sequences</taxon>
        <taxon>metagenomes</taxon>
        <taxon>ecological metagenomes</taxon>
    </lineage>
</organism>
<accession>A0A381VZX8</accession>
<sequence length="45" mass="5049">MRKNVLFGTDIDFDCRCVDEKNSDEGKGLIIGGKWKNVKMTATTL</sequence>
<name>A0A381VZX8_9ZZZZ</name>
<evidence type="ECO:0000313" key="1">
    <source>
        <dbReference type="EMBL" id="SVA45661.1"/>
    </source>
</evidence>
<gene>
    <name evidence="1" type="ORF">METZ01_LOCUS98515</name>
</gene>
<proteinExistence type="predicted"/>
<dbReference type="AlphaFoldDB" id="A0A381VZX8"/>
<reference evidence="1" key="1">
    <citation type="submission" date="2018-05" db="EMBL/GenBank/DDBJ databases">
        <authorList>
            <person name="Lanie J.A."/>
            <person name="Ng W.-L."/>
            <person name="Kazmierczak K.M."/>
            <person name="Andrzejewski T.M."/>
            <person name="Davidsen T.M."/>
            <person name="Wayne K.J."/>
            <person name="Tettelin H."/>
            <person name="Glass J.I."/>
            <person name="Rusch D."/>
            <person name="Podicherti R."/>
            <person name="Tsui H.-C.T."/>
            <person name="Winkler M.E."/>
        </authorList>
    </citation>
    <scope>NUCLEOTIDE SEQUENCE</scope>
</reference>